<protein>
    <submittedName>
        <fullName evidence="2">LicD family protein</fullName>
    </submittedName>
</protein>
<dbReference type="PANTHER" id="PTHR43404">
    <property type="entry name" value="LIPOPOLYSACCHARIDE CHOLINEPHOSPHOTRANSFERASE LICD"/>
    <property type="match status" value="1"/>
</dbReference>
<proteinExistence type="predicted"/>
<keyword evidence="3" id="KW-1185">Reference proteome</keyword>
<evidence type="ECO:0000313" key="2">
    <source>
        <dbReference type="EMBL" id="MBC8560851.1"/>
    </source>
</evidence>
<organism evidence="2 3">
    <name type="scientific">Fumia xinanensis</name>
    <dbReference type="NCBI Taxonomy" id="2763659"/>
    <lineage>
        <taxon>Bacteria</taxon>
        <taxon>Bacillati</taxon>
        <taxon>Bacillota</taxon>
        <taxon>Clostridia</taxon>
        <taxon>Eubacteriales</taxon>
        <taxon>Oscillospiraceae</taxon>
        <taxon>Fumia</taxon>
    </lineage>
</organism>
<dbReference type="PANTHER" id="PTHR43404:SF2">
    <property type="entry name" value="LIPOPOLYSACCHARIDE CHOLINEPHOSPHOTRANSFERASE LICD"/>
    <property type="match status" value="1"/>
</dbReference>
<evidence type="ECO:0000313" key="3">
    <source>
        <dbReference type="Proteomes" id="UP000610760"/>
    </source>
</evidence>
<accession>A0A926I8E8</accession>
<comment type="caution">
    <text evidence="2">The sequence shown here is derived from an EMBL/GenBank/DDBJ whole genome shotgun (WGS) entry which is preliminary data.</text>
</comment>
<dbReference type="EMBL" id="JACRSV010000005">
    <property type="protein sequence ID" value="MBC8560851.1"/>
    <property type="molecule type" value="Genomic_DNA"/>
</dbReference>
<feature type="domain" description="LicD/FKTN/FKRP nucleotidyltransferase" evidence="1">
    <location>
        <begin position="24"/>
        <end position="239"/>
    </location>
</feature>
<name>A0A926I8E8_9FIRM</name>
<dbReference type="GO" id="GO:0009100">
    <property type="term" value="P:glycoprotein metabolic process"/>
    <property type="evidence" value="ECO:0007669"/>
    <property type="project" value="UniProtKB-ARBA"/>
</dbReference>
<reference evidence="2" key="1">
    <citation type="submission" date="2020-08" db="EMBL/GenBank/DDBJ databases">
        <title>Genome public.</title>
        <authorList>
            <person name="Liu C."/>
            <person name="Sun Q."/>
        </authorList>
    </citation>
    <scope>NUCLEOTIDE SEQUENCE</scope>
    <source>
        <strain evidence="2">NSJ-33</strain>
    </source>
</reference>
<dbReference type="Proteomes" id="UP000610760">
    <property type="component" value="Unassembled WGS sequence"/>
</dbReference>
<dbReference type="RefSeq" id="WP_249296148.1">
    <property type="nucleotide sequence ID" value="NZ_JACRSV010000005.1"/>
</dbReference>
<dbReference type="InterPro" id="IPR052942">
    <property type="entry name" value="LPS_cholinephosphotransferase"/>
</dbReference>
<gene>
    <name evidence="2" type="ORF">H8710_12325</name>
</gene>
<dbReference type="InterPro" id="IPR007074">
    <property type="entry name" value="LicD/FKTN/FKRP_NTP_transf"/>
</dbReference>
<dbReference type="AlphaFoldDB" id="A0A926I8E8"/>
<evidence type="ECO:0000259" key="1">
    <source>
        <dbReference type="Pfam" id="PF04991"/>
    </source>
</evidence>
<sequence>MDEETLKRVQQTVNEILLVIDGFCRKYQVPYYLFYGSELGAVRHHGFIPWDNDADIVMFREDFERFRELWLQNPVEGYFFQDVETDKGYTVKFAKIRKNNTAFAEVENKDLEMHHGIFVDIFVLDDYVKNRFLRRVTELITMFDFNAKRQYVPSHSGRYLYKLTNRIFKSEKICKWWYRKVFPKLKKDDTMCSDIISYTFRHKYDFKREWLGTPQYVEYDGFELPVPENTHETLKVCYGDYMTPPPEDKRFSNHKPHYLSFDHEYHPNLKEGGHV</sequence>
<dbReference type="Pfam" id="PF04991">
    <property type="entry name" value="LicD"/>
    <property type="match status" value="1"/>
</dbReference>